<evidence type="ECO:0000313" key="3">
    <source>
        <dbReference type="EMBL" id="TGB13338.1"/>
    </source>
</evidence>
<protein>
    <submittedName>
        <fullName evidence="3">DUF397 domain-containing protein</fullName>
    </submittedName>
</protein>
<dbReference type="Pfam" id="PF04149">
    <property type="entry name" value="DUF397"/>
    <property type="match status" value="1"/>
</dbReference>
<organism evidence="3 4">
    <name type="scientific">Streptomyces palmae</name>
    <dbReference type="NCBI Taxonomy" id="1701085"/>
    <lineage>
        <taxon>Bacteria</taxon>
        <taxon>Bacillati</taxon>
        <taxon>Actinomycetota</taxon>
        <taxon>Actinomycetes</taxon>
        <taxon>Kitasatosporales</taxon>
        <taxon>Streptomycetaceae</taxon>
        <taxon>Streptomyces</taxon>
    </lineage>
</organism>
<sequence>MTTETNGRTGWRRSSFSGNGEGNLCVELRAADGVIRLRESDDPGITLAITRPVLLRFVRAAKVDRFDRLDGER</sequence>
<evidence type="ECO:0000259" key="2">
    <source>
        <dbReference type="Pfam" id="PF04149"/>
    </source>
</evidence>
<comment type="caution">
    <text evidence="3">The sequence shown here is derived from an EMBL/GenBank/DDBJ whole genome shotgun (WGS) entry which is preliminary data.</text>
</comment>
<proteinExistence type="predicted"/>
<feature type="region of interest" description="Disordered" evidence="1">
    <location>
        <begin position="1"/>
        <end position="21"/>
    </location>
</feature>
<feature type="compositionally biased region" description="Polar residues" evidence="1">
    <location>
        <begin position="1"/>
        <end position="18"/>
    </location>
</feature>
<dbReference type="InterPro" id="IPR007278">
    <property type="entry name" value="DUF397"/>
</dbReference>
<dbReference type="RefSeq" id="WP_135338650.1">
    <property type="nucleotide sequence ID" value="NZ_JBHLTX010000018.1"/>
</dbReference>
<dbReference type="AlphaFoldDB" id="A0A4Z0H8Y7"/>
<keyword evidence="4" id="KW-1185">Reference proteome</keyword>
<evidence type="ECO:0000256" key="1">
    <source>
        <dbReference type="SAM" id="MobiDB-lite"/>
    </source>
</evidence>
<accession>A0A4Z0H8Y7</accession>
<dbReference type="Proteomes" id="UP000297948">
    <property type="component" value="Unassembled WGS sequence"/>
</dbReference>
<dbReference type="EMBL" id="SRID01000066">
    <property type="protein sequence ID" value="TGB13338.1"/>
    <property type="molecule type" value="Genomic_DNA"/>
</dbReference>
<dbReference type="OrthoDB" id="5193099at2"/>
<name>A0A4Z0H8Y7_9ACTN</name>
<feature type="domain" description="DUF397" evidence="2">
    <location>
        <begin position="10"/>
        <end position="62"/>
    </location>
</feature>
<evidence type="ECO:0000313" key="4">
    <source>
        <dbReference type="Proteomes" id="UP000297948"/>
    </source>
</evidence>
<reference evidence="3 4" key="1">
    <citation type="submission" date="2019-03" db="EMBL/GenBank/DDBJ databases">
        <authorList>
            <person name="Gonzalez-Pimentel J.L."/>
        </authorList>
    </citation>
    <scope>NUCLEOTIDE SEQUENCE [LARGE SCALE GENOMIC DNA]</scope>
    <source>
        <strain evidence="3 4">JCM 31289</strain>
    </source>
</reference>
<gene>
    <name evidence="3" type="ORF">E4099_10165</name>
</gene>